<reference evidence="2 3" key="1">
    <citation type="submission" date="2019-05" db="EMBL/GenBank/DDBJ databases">
        <title>Another draft genome of Portunus trituberculatus and its Hox gene families provides insights of decapod evolution.</title>
        <authorList>
            <person name="Jeong J.-H."/>
            <person name="Song I."/>
            <person name="Kim S."/>
            <person name="Choi T."/>
            <person name="Kim D."/>
            <person name="Ryu S."/>
            <person name="Kim W."/>
        </authorList>
    </citation>
    <scope>NUCLEOTIDE SEQUENCE [LARGE SCALE GENOMIC DNA]</scope>
    <source>
        <tissue evidence="2">Muscle</tissue>
    </source>
</reference>
<gene>
    <name evidence="2" type="ORF">E2C01_072124</name>
</gene>
<comment type="caution">
    <text evidence="2">The sequence shown here is derived from an EMBL/GenBank/DDBJ whole genome shotgun (WGS) entry which is preliminary data.</text>
</comment>
<name>A0A5B7I6C1_PORTR</name>
<evidence type="ECO:0000313" key="2">
    <source>
        <dbReference type="EMBL" id="MPC77665.1"/>
    </source>
</evidence>
<dbReference type="Proteomes" id="UP000324222">
    <property type="component" value="Unassembled WGS sequence"/>
</dbReference>
<keyword evidence="1" id="KW-1133">Transmembrane helix</keyword>
<sequence>MKNYVVLVVVVVVLVVVLAVVVVVVSPGKFRSLISGGSCHATINILQVQEEDRQTATATATSTATVATSFPLNTLKSNPFHYAASHMSCRSGGAAANLQAVITKPNTLHHTS</sequence>
<keyword evidence="1" id="KW-0472">Membrane</keyword>
<evidence type="ECO:0000256" key="1">
    <source>
        <dbReference type="SAM" id="Phobius"/>
    </source>
</evidence>
<accession>A0A5B7I6C1</accession>
<feature type="transmembrane region" description="Helical" evidence="1">
    <location>
        <begin position="6"/>
        <end position="25"/>
    </location>
</feature>
<keyword evidence="3" id="KW-1185">Reference proteome</keyword>
<dbReference type="AlphaFoldDB" id="A0A5B7I6C1"/>
<organism evidence="2 3">
    <name type="scientific">Portunus trituberculatus</name>
    <name type="common">Swimming crab</name>
    <name type="synonym">Neptunus trituberculatus</name>
    <dbReference type="NCBI Taxonomy" id="210409"/>
    <lineage>
        <taxon>Eukaryota</taxon>
        <taxon>Metazoa</taxon>
        <taxon>Ecdysozoa</taxon>
        <taxon>Arthropoda</taxon>
        <taxon>Crustacea</taxon>
        <taxon>Multicrustacea</taxon>
        <taxon>Malacostraca</taxon>
        <taxon>Eumalacostraca</taxon>
        <taxon>Eucarida</taxon>
        <taxon>Decapoda</taxon>
        <taxon>Pleocyemata</taxon>
        <taxon>Brachyura</taxon>
        <taxon>Eubrachyura</taxon>
        <taxon>Portunoidea</taxon>
        <taxon>Portunidae</taxon>
        <taxon>Portuninae</taxon>
        <taxon>Portunus</taxon>
    </lineage>
</organism>
<proteinExistence type="predicted"/>
<protein>
    <submittedName>
        <fullName evidence="2">Uncharacterized protein</fullName>
    </submittedName>
</protein>
<evidence type="ECO:0000313" key="3">
    <source>
        <dbReference type="Proteomes" id="UP000324222"/>
    </source>
</evidence>
<keyword evidence="1" id="KW-0812">Transmembrane</keyword>
<dbReference type="EMBL" id="VSRR010046438">
    <property type="protein sequence ID" value="MPC77665.1"/>
    <property type="molecule type" value="Genomic_DNA"/>
</dbReference>